<comment type="caution">
    <text evidence="2">The sequence shown here is derived from an EMBL/GenBank/DDBJ whole genome shotgun (WGS) entry which is preliminary data.</text>
</comment>
<feature type="domain" description="CYTH" evidence="1">
    <location>
        <begin position="3"/>
        <end position="191"/>
    </location>
</feature>
<dbReference type="Gene3D" id="2.40.320.10">
    <property type="entry name" value="Hypothetical Protein Pfu-838710-001"/>
    <property type="match status" value="1"/>
</dbReference>
<organism evidence="2 3">
    <name type="scientific">Lysinibacillus alkalisoli</name>
    <dbReference type="NCBI Taxonomy" id="1911548"/>
    <lineage>
        <taxon>Bacteria</taxon>
        <taxon>Bacillati</taxon>
        <taxon>Bacillota</taxon>
        <taxon>Bacilli</taxon>
        <taxon>Bacillales</taxon>
        <taxon>Bacillaceae</taxon>
        <taxon>Lysinibacillus</taxon>
    </lineage>
</organism>
<dbReference type="Proteomes" id="UP000616608">
    <property type="component" value="Unassembled WGS sequence"/>
</dbReference>
<dbReference type="InterPro" id="IPR033469">
    <property type="entry name" value="CYTH-like_dom_sf"/>
</dbReference>
<dbReference type="InterPro" id="IPR023577">
    <property type="entry name" value="CYTH_domain"/>
</dbReference>
<dbReference type="PIRSF" id="PIRSF012526">
    <property type="entry name" value="CYTH_UCP012526"/>
    <property type="match status" value="1"/>
</dbReference>
<dbReference type="PROSITE" id="PS51707">
    <property type="entry name" value="CYTH"/>
    <property type="match status" value="1"/>
</dbReference>
<evidence type="ECO:0000259" key="1">
    <source>
        <dbReference type="PROSITE" id="PS51707"/>
    </source>
</evidence>
<reference evidence="2" key="1">
    <citation type="journal article" date="2014" name="Int. J. Syst. Evol. Microbiol.">
        <title>Complete genome sequence of Corynebacterium casei LMG S-19264T (=DSM 44701T), isolated from a smear-ripened cheese.</title>
        <authorList>
            <consortium name="US DOE Joint Genome Institute (JGI-PGF)"/>
            <person name="Walter F."/>
            <person name="Albersmeier A."/>
            <person name="Kalinowski J."/>
            <person name="Ruckert C."/>
        </authorList>
    </citation>
    <scope>NUCLEOTIDE SEQUENCE</scope>
    <source>
        <strain evidence="2">CGMCC 1.15760</strain>
    </source>
</reference>
<dbReference type="CDD" id="cd07762">
    <property type="entry name" value="CYTH-like_Pase_1"/>
    <property type="match status" value="1"/>
</dbReference>
<dbReference type="AlphaFoldDB" id="A0A917G2V7"/>
<name>A0A917G2V7_9BACI</name>
<keyword evidence="3" id="KW-1185">Reference proteome</keyword>
<dbReference type="SUPFAM" id="SSF55154">
    <property type="entry name" value="CYTH-like phosphatases"/>
    <property type="match status" value="1"/>
</dbReference>
<evidence type="ECO:0000313" key="2">
    <source>
        <dbReference type="EMBL" id="GGG20050.1"/>
    </source>
</evidence>
<dbReference type="SMART" id="SM01118">
    <property type="entry name" value="CYTH"/>
    <property type="match status" value="1"/>
</dbReference>
<dbReference type="RefSeq" id="WP_188614235.1">
    <property type="nucleotide sequence ID" value="NZ_BMJT01000004.1"/>
</dbReference>
<accession>A0A917G2V7</accession>
<dbReference type="EMBL" id="BMJT01000004">
    <property type="protein sequence ID" value="GGG20050.1"/>
    <property type="molecule type" value="Genomic_DNA"/>
</dbReference>
<sequence>MKQVEIEFKNMLTQTEYERLLHFFAVQPEQIITLRNDYFDTADFSIKKLQSALRIRETSQYIECTLKEADTANRSIETTIPLSAVEAQQMRNTGIPPLPIKKHLQSKGVDPTTIACFGSLTTERVELPYHGGTLVLDHTFYLQKEDFEVEYEAADEKIGATIFSEFLHKQQIPKRATDKKIARFNYALHAQKG</sequence>
<proteinExistence type="predicted"/>
<reference evidence="2" key="2">
    <citation type="submission" date="2020-09" db="EMBL/GenBank/DDBJ databases">
        <authorList>
            <person name="Sun Q."/>
            <person name="Zhou Y."/>
        </authorList>
    </citation>
    <scope>NUCLEOTIDE SEQUENCE</scope>
    <source>
        <strain evidence="2">CGMCC 1.15760</strain>
    </source>
</reference>
<gene>
    <name evidence="2" type="primary">yjbK</name>
    <name evidence="2" type="ORF">GCM10007425_13060</name>
</gene>
<protein>
    <submittedName>
        <fullName evidence="2">Triphosphatase YjbK</fullName>
    </submittedName>
</protein>
<evidence type="ECO:0000313" key="3">
    <source>
        <dbReference type="Proteomes" id="UP000616608"/>
    </source>
</evidence>
<dbReference type="InterPro" id="IPR009195">
    <property type="entry name" value="Uncharacterised_YjbK"/>
</dbReference>
<dbReference type="Pfam" id="PF01928">
    <property type="entry name" value="CYTH"/>
    <property type="match status" value="1"/>
</dbReference>